<protein>
    <submittedName>
        <fullName evidence="2">Uncharacterized protein</fullName>
    </submittedName>
</protein>
<gene>
    <name evidence="2" type="ORF">ALC57_05144</name>
</gene>
<accession>A0A151JBX7</accession>
<sequence>FTILATPVAPPTNDPRTSSSGRRGKTPPRFASLSESRISRGNAFPCLLSEYVVCRVSFDEIVAVRIRYVVIATRNIQ</sequence>
<evidence type="ECO:0000313" key="2">
    <source>
        <dbReference type="EMBL" id="KYN22455.1"/>
    </source>
</evidence>
<organism evidence="2 3">
    <name type="scientific">Trachymyrmex cornetzi</name>
    <dbReference type="NCBI Taxonomy" id="471704"/>
    <lineage>
        <taxon>Eukaryota</taxon>
        <taxon>Metazoa</taxon>
        <taxon>Ecdysozoa</taxon>
        <taxon>Arthropoda</taxon>
        <taxon>Hexapoda</taxon>
        <taxon>Insecta</taxon>
        <taxon>Pterygota</taxon>
        <taxon>Neoptera</taxon>
        <taxon>Endopterygota</taxon>
        <taxon>Hymenoptera</taxon>
        <taxon>Apocrita</taxon>
        <taxon>Aculeata</taxon>
        <taxon>Formicoidea</taxon>
        <taxon>Formicidae</taxon>
        <taxon>Myrmicinae</taxon>
        <taxon>Trachymyrmex</taxon>
    </lineage>
</organism>
<feature type="non-terminal residue" evidence="2">
    <location>
        <position position="1"/>
    </location>
</feature>
<reference evidence="2 3" key="1">
    <citation type="submission" date="2015-09" db="EMBL/GenBank/DDBJ databases">
        <title>Trachymyrmex cornetzi WGS genome.</title>
        <authorList>
            <person name="Nygaard S."/>
            <person name="Hu H."/>
            <person name="Boomsma J."/>
            <person name="Zhang G."/>
        </authorList>
    </citation>
    <scope>NUCLEOTIDE SEQUENCE [LARGE SCALE GENOMIC DNA]</scope>
    <source>
        <strain evidence="2">Tcor2-1</strain>
        <tissue evidence="2">Whole body</tissue>
    </source>
</reference>
<proteinExistence type="predicted"/>
<dbReference type="EMBL" id="KQ979142">
    <property type="protein sequence ID" value="KYN22455.1"/>
    <property type="molecule type" value="Genomic_DNA"/>
</dbReference>
<evidence type="ECO:0000256" key="1">
    <source>
        <dbReference type="SAM" id="MobiDB-lite"/>
    </source>
</evidence>
<dbReference type="AlphaFoldDB" id="A0A151JBX7"/>
<keyword evidence="3" id="KW-1185">Reference proteome</keyword>
<evidence type="ECO:0000313" key="3">
    <source>
        <dbReference type="Proteomes" id="UP000078492"/>
    </source>
</evidence>
<dbReference type="Proteomes" id="UP000078492">
    <property type="component" value="Unassembled WGS sequence"/>
</dbReference>
<feature type="region of interest" description="Disordered" evidence="1">
    <location>
        <begin position="1"/>
        <end position="34"/>
    </location>
</feature>
<name>A0A151JBX7_9HYME</name>